<dbReference type="InterPro" id="IPR038732">
    <property type="entry name" value="HpyO/CreE_NAD-binding"/>
</dbReference>
<dbReference type="Pfam" id="PF13454">
    <property type="entry name" value="NAD_binding_9"/>
    <property type="match status" value="1"/>
</dbReference>
<dbReference type="InterPro" id="IPR014710">
    <property type="entry name" value="RmlC-like_jellyroll"/>
</dbReference>
<reference evidence="5 6" key="1">
    <citation type="journal article" date="2016" name="Int. J. Syst. Evol. Microbiol.">
        <title>Acidipila dinghuensis sp. nov., an acidobacterium isolated from forest soil.</title>
        <authorList>
            <person name="Jiang Y.W."/>
            <person name="Wang J."/>
            <person name="Chen M.H."/>
            <person name="Lv Y.Y."/>
            <person name="Qiu L.H."/>
        </authorList>
    </citation>
    <scope>NUCLEOTIDE SEQUENCE [LARGE SCALE GENOMIC DNA]</scope>
    <source>
        <strain evidence="5 6">DHOF10</strain>
    </source>
</reference>
<dbReference type="CDD" id="cd00207">
    <property type="entry name" value="fer2"/>
    <property type="match status" value="1"/>
</dbReference>
<evidence type="ECO:0000256" key="2">
    <source>
        <dbReference type="PIRSR" id="PIRSR610300-50"/>
    </source>
</evidence>
<sequence>MMCMEASSPGSRGLGWLVEQLHLQDGVLSESVVRNLLLEANLPSSELAPYIEHREESYARRCVARNEHFELLVLTWAPTQYGVAHDHSGSLCGLKVVDGRLTETLFADGPDGRVRLTSETSHGPGDILTDPGTVVHALANASADEPLITVHVYSPPLPEVRRYAVTEEDPPEMFLRPPAPEAQTVAIIGGGFTGTMVLANLIRQAASASRPMHFVLIDRQPAPGDGVAYRAVDGRHVLNVPAGRMSAWPDLPEDFLHYAQSKNPAIGAHDFLPRKMYGEYVRECLFKLARSAGRHLSASIVHDEAKQLQRASSSGWKIDTAGARTLPADVVVLAVGHRPPKDPLIHRWTGPRTRFIADPWASLALSLIRPDEPVLLMGSGLTAMDVVLTLQRSHRTAPLLAISRRGLLPSAHLRAPKPAIELPKNVAALLHAEEPLMTRELLHEVRCSVQSAIAQGFAWQQVIDSLRPAISHLWTRLDSRERARFLRHARSFWETHRHRMAPEVADTIQQMRLEKKLEVMAGTLLRAEADDHGIDVSFSCRGGSSTRKVRVAWVINCTGPDAHSRHATHSFLGPLLQDGTLVGDELGLGLWTDEGGRTINIHGETHEDLLVAGTLRKATLWESTAVPELRQQAQTSAQIALATLASTLPRSTCPPPGSAVS</sequence>
<comment type="caution">
    <text evidence="5">The sequence shown here is derived from an EMBL/GenBank/DDBJ whole genome shotgun (WGS) entry which is preliminary data.</text>
</comment>
<dbReference type="AlphaFoldDB" id="A0A4Q1SII0"/>
<dbReference type="InterPro" id="IPR011051">
    <property type="entry name" value="RmlC_Cupin_sf"/>
</dbReference>
<dbReference type="PANTHER" id="PTHR40254:SF1">
    <property type="entry name" value="BLR0577 PROTEIN"/>
    <property type="match status" value="1"/>
</dbReference>
<feature type="domain" description="FAD-dependent urate hydroxylase HpyO/Asp monooxygenase CreE-like FAD/NAD(P)-binding" evidence="4">
    <location>
        <begin position="186"/>
        <end position="337"/>
    </location>
</feature>
<accession>A0A4Q1SII0</accession>
<dbReference type="InterPro" id="IPR052189">
    <property type="entry name" value="L-asp_N-monooxygenase_NS-form"/>
</dbReference>
<dbReference type="Gene3D" id="3.50.50.60">
    <property type="entry name" value="FAD/NAD(P)-binding domain"/>
    <property type="match status" value="1"/>
</dbReference>
<dbReference type="GO" id="GO:0005506">
    <property type="term" value="F:iron ion binding"/>
    <property type="evidence" value="ECO:0007669"/>
    <property type="project" value="InterPro"/>
</dbReference>
<evidence type="ECO:0000313" key="5">
    <source>
        <dbReference type="EMBL" id="RXS97203.1"/>
    </source>
</evidence>
<dbReference type="InterPro" id="IPR010300">
    <property type="entry name" value="CDO_1"/>
</dbReference>
<evidence type="ECO:0000313" key="6">
    <source>
        <dbReference type="Proteomes" id="UP000290253"/>
    </source>
</evidence>
<dbReference type="GO" id="GO:0016702">
    <property type="term" value="F:oxidoreductase activity, acting on single donors with incorporation of molecular oxygen, incorporation of two atoms of oxygen"/>
    <property type="evidence" value="ECO:0007669"/>
    <property type="project" value="InterPro"/>
</dbReference>
<feature type="binding site" evidence="3">
    <location>
        <position position="87"/>
    </location>
    <ligand>
        <name>Fe cation</name>
        <dbReference type="ChEBI" id="CHEBI:24875"/>
        <note>catalytic</note>
    </ligand>
</feature>
<dbReference type="InterPro" id="IPR036188">
    <property type="entry name" value="FAD/NAD-bd_sf"/>
</dbReference>
<dbReference type="Pfam" id="PF05995">
    <property type="entry name" value="CDO_I"/>
    <property type="match status" value="1"/>
</dbReference>
<name>A0A4Q1SII0_9BACT</name>
<dbReference type="GO" id="GO:0051536">
    <property type="term" value="F:iron-sulfur cluster binding"/>
    <property type="evidence" value="ECO:0007669"/>
    <property type="project" value="InterPro"/>
</dbReference>
<keyword evidence="2" id="KW-0883">Thioether bond</keyword>
<dbReference type="EMBL" id="SDMK01000001">
    <property type="protein sequence ID" value="RXS97203.1"/>
    <property type="molecule type" value="Genomic_DNA"/>
</dbReference>
<dbReference type="SUPFAM" id="SSF51182">
    <property type="entry name" value="RmlC-like cupins"/>
    <property type="match status" value="1"/>
</dbReference>
<dbReference type="InterPro" id="IPR001041">
    <property type="entry name" value="2Fe-2S_ferredoxin-type"/>
</dbReference>
<keyword evidence="6" id="KW-1185">Reference proteome</keyword>
<keyword evidence="3" id="KW-0479">Metal-binding</keyword>
<evidence type="ECO:0000256" key="3">
    <source>
        <dbReference type="PIRSR" id="PIRSR610300-51"/>
    </source>
</evidence>
<comment type="similarity">
    <text evidence="1">Belongs to the cysteine dioxygenase family.</text>
</comment>
<evidence type="ECO:0000259" key="4">
    <source>
        <dbReference type="Pfam" id="PF13454"/>
    </source>
</evidence>
<proteinExistence type="inferred from homology"/>
<organism evidence="5 6">
    <name type="scientific">Silvibacterium dinghuense</name>
    <dbReference type="NCBI Taxonomy" id="1560006"/>
    <lineage>
        <taxon>Bacteria</taxon>
        <taxon>Pseudomonadati</taxon>
        <taxon>Acidobacteriota</taxon>
        <taxon>Terriglobia</taxon>
        <taxon>Terriglobales</taxon>
        <taxon>Acidobacteriaceae</taxon>
        <taxon>Silvibacterium</taxon>
    </lineage>
</organism>
<evidence type="ECO:0000256" key="1">
    <source>
        <dbReference type="ARBA" id="ARBA00006622"/>
    </source>
</evidence>
<dbReference type="Proteomes" id="UP000290253">
    <property type="component" value="Unassembled WGS sequence"/>
</dbReference>
<dbReference type="CDD" id="cd10548">
    <property type="entry name" value="cupin_CDO"/>
    <property type="match status" value="1"/>
</dbReference>
<protein>
    <recommendedName>
        <fullName evidence="4">FAD-dependent urate hydroxylase HpyO/Asp monooxygenase CreE-like FAD/NAD(P)-binding domain-containing protein</fullName>
    </recommendedName>
</protein>
<feature type="binding site" evidence="3">
    <location>
        <position position="85"/>
    </location>
    <ligand>
        <name>Fe cation</name>
        <dbReference type="ChEBI" id="CHEBI:24875"/>
        <note>catalytic</note>
    </ligand>
</feature>
<gene>
    <name evidence="5" type="ORF">ESZ00_04620</name>
</gene>
<keyword evidence="3" id="KW-0408">Iron</keyword>
<feature type="binding site" evidence="3">
    <location>
        <position position="136"/>
    </location>
    <ligand>
        <name>Fe cation</name>
        <dbReference type="ChEBI" id="CHEBI:24875"/>
        <note>catalytic</note>
    </ligand>
</feature>
<dbReference type="PANTHER" id="PTHR40254">
    <property type="entry name" value="BLR0577 PROTEIN"/>
    <property type="match status" value="1"/>
</dbReference>
<dbReference type="Gene3D" id="2.60.120.10">
    <property type="entry name" value="Jelly Rolls"/>
    <property type="match status" value="1"/>
</dbReference>
<dbReference type="SUPFAM" id="SSF51905">
    <property type="entry name" value="FAD/NAD(P)-binding domain"/>
    <property type="match status" value="1"/>
</dbReference>
<feature type="cross-link" description="3'-(S-cysteinyl)-tyrosine (Cys-Tyr)" evidence="2">
    <location>
        <begin position="92"/>
        <end position="153"/>
    </location>
</feature>